<proteinExistence type="predicted"/>
<feature type="transmembrane region" description="Helical" evidence="1">
    <location>
        <begin position="32"/>
        <end position="54"/>
    </location>
</feature>
<feature type="transmembrane region" description="Helical" evidence="1">
    <location>
        <begin position="119"/>
        <end position="142"/>
    </location>
</feature>
<dbReference type="AlphaFoldDB" id="A0A0A3JX15"/>
<evidence type="ECO:0000313" key="2">
    <source>
        <dbReference type="EMBL" id="KGR91552.1"/>
    </source>
</evidence>
<feature type="transmembrane region" description="Helical" evidence="1">
    <location>
        <begin position="74"/>
        <end position="107"/>
    </location>
</feature>
<dbReference type="Pfam" id="PF06691">
    <property type="entry name" value="DUF1189"/>
    <property type="match status" value="1"/>
</dbReference>
<sequence>MVKHSQLFIDSLIHPKKLAGYRMLPIGKTIQYVFILITLVMIFSFTQFVMGMSTTDTNTYNIEGLTQYVEDIQWLLYPFALLILLMTTTALIFLQISVYAFIGVGILKLIKRRGEYRHVWRSSALAITWATLLSILFSFIPIHDVLETVIGIVITIILLFIASTKYPKMPKK</sequence>
<gene>
    <name evidence="2" type="ORF">CD30_05730</name>
</gene>
<dbReference type="eggNOG" id="ENOG50324M7">
    <property type="taxonomic scope" value="Bacteria"/>
</dbReference>
<keyword evidence="1" id="KW-0812">Transmembrane</keyword>
<accession>A0A0A3JX15</accession>
<comment type="caution">
    <text evidence="2">The sequence shown here is derived from an EMBL/GenBank/DDBJ whole genome shotgun (WGS) entry which is preliminary data.</text>
</comment>
<protein>
    <submittedName>
        <fullName evidence="2">4-hydroxy-3-methylbut-2-en-1-yl diphosphate synthase</fullName>
    </submittedName>
</protein>
<reference evidence="2 3" key="1">
    <citation type="submission" date="2014-02" db="EMBL/GenBank/DDBJ databases">
        <title>Draft genome sequence of Lysinibacillus massiliensis CCUG 49529.</title>
        <authorList>
            <person name="Zhang F."/>
            <person name="Wang G."/>
            <person name="Zhang L."/>
        </authorList>
    </citation>
    <scope>NUCLEOTIDE SEQUENCE [LARGE SCALE GENOMIC DNA]</scope>
    <source>
        <strain evidence="2 3">CCUG 49529</strain>
    </source>
</reference>
<dbReference type="InterPro" id="IPR009574">
    <property type="entry name" value="DUF1189"/>
</dbReference>
<organism evidence="2 3">
    <name type="scientific">Ureibacillus massiliensis 4400831 = CIP 108448 = CCUG 49529</name>
    <dbReference type="NCBI Taxonomy" id="1211035"/>
    <lineage>
        <taxon>Bacteria</taxon>
        <taxon>Bacillati</taxon>
        <taxon>Bacillota</taxon>
        <taxon>Bacilli</taxon>
        <taxon>Bacillales</taxon>
        <taxon>Caryophanaceae</taxon>
        <taxon>Ureibacillus</taxon>
    </lineage>
</organism>
<keyword evidence="1" id="KW-1133">Transmembrane helix</keyword>
<evidence type="ECO:0000313" key="3">
    <source>
        <dbReference type="Proteomes" id="UP000030595"/>
    </source>
</evidence>
<dbReference type="RefSeq" id="WP_036173612.1">
    <property type="nucleotide sequence ID" value="NZ_AVCZ01000006.1"/>
</dbReference>
<name>A0A0A3JX15_9BACL</name>
<dbReference type="EMBL" id="JPVQ01000006">
    <property type="protein sequence ID" value="KGR91552.1"/>
    <property type="molecule type" value="Genomic_DNA"/>
</dbReference>
<feature type="transmembrane region" description="Helical" evidence="1">
    <location>
        <begin position="148"/>
        <end position="166"/>
    </location>
</feature>
<keyword evidence="3" id="KW-1185">Reference proteome</keyword>
<keyword evidence="1" id="KW-0472">Membrane</keyword>
<dbReference type="Proteomes" id="UP000030595">
    <property type="component" value="Unassembled WGS sequence"/>
</dbReference>
<evidence type="ECO:0000256" key="1">
    <source>
        <dbReference type="SAM" id="Phobius"/>
    </source>
</evidence>
<dbReference type="OrthoDB" id="1903376at2"/>